<feature type="non-terminal residue" evidence="4">
    <location>
        <position position="1"/>
    </location>
</feature>
<evidence type="ECO:0000259" key="3">
    <source>
        <dbReference type="Pfam" id="PF01103"/>
    </source>
</evidence>
<gene>
    <name evidence="4" type="ORF">EZS27_033988</name>
</gene>
<proteinExistence type="predicted"/>
<reference evidence="4" key="1">
    <citation type="submission" date="2019-03" db="EMBL/GenBank/DDBJ databases">
        <title>Single cell metagenomics reveals metabolic interactions within the superorganism composed of flagellate Streblomastix strix and complex community of Bacteroidetes bacteria on its surface.</title>
        <authorList>
            <person name="Treitli S.C."/>
            <person name="Kolisko M."/>
            <person name="Husnik F."/>
            <person name="Keeling P."/>
            <person name="Hampl V."/>
        </authorList>
    </citation>
    <scope>NUCLEOTIDE SEQUENCE</scope>
    <source>
        <strain evidence="4">STM</strain>
    </source>
</reference>
<dbReference type="Pfam" id="PF01103">
    <property type="entry name" value="Omp85"/>
    <property type="match status" value="1"/>
</dbReference>
<dbReference type="Gene3D" id="2.40.160.50">
    <property type="entry name" value="membrane protein fhac: a member of the omp85/tpsb transporter family"/>
    <property type="match status" value="1"/>
</dbReference>
<accession>A0A5J4Q3H0</accession>
<comment type="subcellular location">
    <subcellularLocation>
        <location evidence="1">Membrane</location>
    </subcellularLocation>
</comment>
<dbReference type="GO" id="GO:0019867">
    <property type="term" value="C:outer membrane"/>
    <property type="evidence" value="ECO:0007669"/>
    <property type="project" value="InterPro"/>
</dbReference>
<dbReference type="EMBL" id="SNRY01005200">
    <property type="protein sequence ID" value="KAA6315580.1"/>
    <property type="molecule type" value="Genomic_DNA"/>
</dbReference>
<name>A0A5J4Q3H0_9ZZZZ</name>
<keyword evidence="2" id="KW-0472">Membrane</keyword>
<evidence type="ECO:0000256" key="1">
    <source>
        <dbReference type="ARBA" id="ARBA00004370"/>
    </source>
</evidence>
<sequence>GDIKLEGNLEYRFRLLGNIHGAVFLDAGNIWMLRDDPNRAGGRINLKNLPGDIALGTGAGLRYDLSVMVIRLDCGVALHTPYQTLRKGYYNIPRFMDGLGFHFAVGYPF</sequence>
<evidence type="ECO:0000256" key="2">
    <source>
        <dbReference type="ARBA" id="ARBA00023136"/>
    </source>
</evidence>
<evidence type="ECO:0000313" key="4">
    <source>
        <dbReference type="EMBL" id="KAA6315580.1"/>
    </source>
</evidence>
<protein>
    <submittedName>
        <fullName evidence="4">Outer membrane protein assembly factor BamA</fullName>
    </submittedName>
</protein>
<comment type="caution">
    <text evidence="4">The sequence shown here is derived from an EMBL/GenBank/DDBJ whole genome shotgun (WGS) entry which is preliminary data.</text>
</comment>
<feature type="domain" description="Bacterial surface antigen (D15)" evidence="3">
    <location>
        <begin position="1"/>
        <end position="109"/>
    </location>
</feature>
<dbReference type="InterPro" id="IPR000184">
    <property type="entry name" value="Bac_surfAg_D15"/>
</dbReference>
<organism evidence="4">
    <name type="scientific">termite gut metagenome</name>
    <dbReference type="NCBI Taxonomy" id="433724"/>
    <lineage>
        <taxon>unclassified sequences</taxon>
        <taxon>metagenomes</taxon>
        <taxon>organismal metagenomes</taxon>
    </lineage>
</organism>
<dbReference type="AlphaFoldDB" id="A0A5J4Q3H0"/>